<sequence length="281" mass="32443">MCSCWFYSLKTSLEEHKLRLCRVLKLFSDRSFDHSLVLISTPREESPGFMENYREHPPLKDMIRKCRYRYLKLKNLERSELLTRLGQIVKKNNGEHVSCDVFDTTSTLPGDHRSPEQKETQTSFIGAFYSARLNVVKGFSAFLPSSEKNTHTSAFRIVLLGKSEDKQTRLGNFIINSKAFHDQITKQCVARRGEWRGKPLTVVKTPDMFSLSVETVRREVKRCVTLCPPGPNVLLLLVKPSDFTEENRQTLKFILTLFGRDALKHSMVIVTHEEERNECLS</sequence>
<dbReference type="Proteomes" id="UP000831701">
    <property type="component" value="Chromosome 5"/>
</dbReference>
<accession>A0ACB8WWE7</accession>
<reference evidence="1" key="1">
    <citation type="submission" date="2022-04" db="EMBL/GenBank/DDBJ databases">
        <title>Jade perch genome.</title>
        <authorList>
            <person name="Chao B."/>
        </authorList>
    </citation>
    <scope>NUCLEOTIDE SEQUENCE</scope>
    <source>
        <strain evidence="1">CB-2022</strain>
    </source>
</reference>
<name>A0ACB8WWE7_9TELE</name>
<gene>
    <name evidence="1" type="ORF">L3Q82_007001</name>
</gene>
<organism evidence="1 2">
    <name type="scientific">Scortum barcoo</name>
    <name type="common">barcoo grunter</name>
    <dbReference type="NCBI Taxonomy" id="214431"/>
    <lineage>
        <taxon>Eukaryota</taxon>
        <taxon>Metazoa</taxon>
        <taxon>Chordata</taxon>
        <taxon>Craniata</taxon>
        <taxon>Vertebrata</taxon>
        <taxon>Euteleostomi</taxon>
        <taxon>Actinopterygii</taxon>
        <taxon>Neopterygii</taxon>
        <taxon>Teleostei</taxon>
        <taxon>Neoteleostei</taxon>
        <taxon>Acanthomorphata</taxon>
        <taxon>Eupercaria</taxon>
        <taxon>Centrarchiformes</taxon>
        <taxon>Terapontoidei</taxon>
        <taxon>Terapontidae</taxon>
        <taxon>Scortum</taxon>
    </lineage>
</organism>
<dbReference type="EMBL" id="CM041535">
    <property type="protein sequence ID" value="KAI3372146.1"/>
    <property type="molecule type" value="Genomic_DNA"/>
</dbReference>
<evidence type="ECO:0000313" key="2">
    <source>
        <dbReference type="Proteomes" id="UP000831701"/>
    </source>
</evidence>
<keyword evidence="2" id="KW-1185">Reference proteome</keyword>
<protein>
    <submittedName>
        <fullName evidence="1">Uncharacterized protein</fullName>
    </submittedName>
</protein>
<proteinExistence type="predicted"/>
<comment type="caution">
    <text evidence="1">The sequence shown here is derived from an EMBL/GenBank/DDBJ whole genome shotgun (WGS) entry which is preliminary data.</text>
</comment>
<evidence type="ECO:0000313" key="1">
    <source>
        <dbReference type="EMBL" id="KAI3372146.1"/>
    </source>
</evidence>